<sequence length="524" mass="58812">MGASLDDLPVELYIAIISQFDDDDRQQSLLALSRAIPRSPVPTNLLYERISLRCPDQVFRLYSHLRRAPQNASRVRCFSLECWTIDADVFVNLMALLPFMMRLRMHVGPNFAPEHMEEIFNRPKEGLQFISMRFRPYVQRATYYQFLKGAYFDSTLLALSRWPPQTLPTLSIVQDPLDPSIAPTNFAQPLVFFRLDPLSTLAVSPLCHDLKHFRLRVPSRQVCRHLHALPKSFPLLELLDMCTSNVSVGDLEGLLGRLPDLRVLVLDGCPIVSQRIDVQVNTGEPFLQWMELGQTLALAGVKRATEREKKLKAWLEDYYAKMPEEDTAQQGGSSKRSRKGRKGLATAAFSLRAPSPERKGPEDVTIPVDRIPPRNQRVRVLPSAPTVCSLATSFPGDLTPETYEAIKVEFERGWAAGIARLSSIRLRLQTSYRNGVARVVRFADQGTPEWEEEGEHGEQGLAGLVDVRKDSAFGLDIAGDEEAGRSSSKTHTCPLLCLAGPGRDDAHVDGCGHRNAWNVFKDEI</sequence>
<name>A0A4Q9Q4T2_9APHY</name>
<dbReference type="InterPro" id="IPR032675">
    <property type="entry name" value="LRR_dom_sf"/>
</dbReference>
<evidence type="ECO:0008006" key="4">
    <source>
        <dbReference type="Google" id="ProtNLM"/>
    </source>
</evidence>
<protein>
    <recommendedName>
        <fullName evidence="4">F-box domain-containing protein</fullName>
    </recommendedName>
</protein>
<reference evidence="2 3" key="1">
    <citation type="submission" date="2019-01" db="EMBL/GenBank/DDBJ databases">
        <title>Draft genome sequences of three monokaryotic isolates of the white-rot basidiomycete fungus Dichomitus squalens.</title>
        <authorList>
            <consortium name="DOE Joint Genome Institute"/>
            <person name="Lopez S.C."/>
            <person name="Andreopoulos B."/>
            <person name="Pangilinan J."/>
            <person name="Lipzen A."/>
            <person name="Riley R."/>
            <person name="Ahrendt S."/>
            <person name="Ng V."/>
            <person name="Barry K."/>
            <person name="Daum C."/>
            <person name="Grigoriev I.V."/>
            <person name="Hilden K.S."/>
            <person name="Makela M.R."/>
            <person name="de Vries R.P."/>
        </authorList>
    </citation>
    <scope>NUCLEOTIDE SEQUENCE [LARGE SCALE GENOMIC DNA]</scope>
    <source>
        <strain evidence="2 3">CBS 464.89</strain>
    </source>
</reference>
<keyword evidence="3" id="KW-1185">Reference proteome</keyword>
<accession>A0A4Q9Q4T2</accession>
<evidence type="ECO:0000256" key="1">
    <source>
        <dbReference type="SAM" id="MobiDB-lite"/>
    </source>
</evidence>
<proteinExistence type="predicted"/>
<gene>
    <name evidence="2" type="ORF">BD310DRAFT_1036710</name>
</gene>
<dbReference type="Gene3D" id="3.80.10.10">
    <property type="entry name" value="Ribonuclease Inhibitor"/>
    <property type="match status" value="1"/>
</dbReference>
<organism evidence="2 3">
    <name type="scientific">Dichomitus squalens</name>
    <dbReference type="NCBI Taxonomy" id="114155"/>
    <lineage>
        <taxon>Eukaryota</taxon>
        <taxon>Fungi</taxon>
        <taxon>Dikarya</taxon>
        <taxon>Basidiomycota</taxon>
        <taxon>Agaricomycotina</taxon>
        <taxon>Agaricomycetes</taxon>
        <taxon>Polyporales</taxon>
        <taxon>Polyporaceae</taxon>
        <taxon>Dichomitus</taxon>
    </lineage>
</organism>
<dbReference type="AlphaFoldDB" id="A0A4Q9Q4T2"/>
<evidence type="ECO:0000313" key="3">
    <source>
        <dbReference type="Proteomes" id="UP000292082"/>
    </source>
</evidence>
<dbReference type="Proteomes" id="UP000292082">
    <property type="component" value="Unassembled WGS sequence"/>
</dbReference>
<dbReference type="EMBL" id="ML145095">
    <property type="protein sequence ID" value="TBU62080.1"/>
    <property type="molecule type" value="Genomic_DNA"/>
</dbReference>
<feature type="region of interest" description="Disordered" evidence="1">
    <location>
        <begin position="346"/>
        <end position="369"/>
    </location>
</feature>
<evidence type="ECO:0000313" key="2">
    <source>
        <dbReference type="EMBL" id="TBU62080.1"/>
    </source>
</evidence>